<dbReference type="EMBL" id="HBIJ01021565">
    <property type="protein sequence ID" value="CAE0373182.1"/>
    <property type="molecule type" value="Transcribed_RNA"/>
</dbReference>
<dbReference type="InterPro" id="IPR010297">
    <property type="entry name" value="DUF900_hydrolase"/>
</dbReference>
<reference evidence="1" key="1">
    <citation type="submission" date="2021-01" db="EMBL/GenBank/DDBJ databases">
        <authorList>
            <person name="Corre E."/>
            <person name="Pelletier E."/>
            <person name="Niang G."/>
            <person name="Scheremetjew M."/>
            <person name="Finn R."/>
            <person name="Kale V."/>
            <person name="Holt S."/>
            <person name="Cochrane G."/>
            <person name="Meng A."/>
            <person name="Brown T."/>
            <person name="Cohen L."/>
        </authorList>
    </citation>
    <scope>NUCLEOTIDE SEQUENCE</scope>
    <source>
        <strain evidence="1">CCMP1510</strain>
    </source>
</reference>
<name>A0A7S3NQR9_9STRA</name>
<organism evidence="1">
    <name type="scientific">Aureoumbra lagunensis</name>
    <dbReference type="NCBI Taxonomy" id="44058"/>
    <lineage>
        <taxon>Eukaryota</taxon>
        <taxon>Sar</taxon>
        <taxon>Stramenopiles</taxon>
        <taxon>Ochrophyta</taxon>
        <taxon>Pelagophyceae</taxon>
        <taxon>Pelagomonadales</taxon>
        <taxon>Aureoumbra</taxon>
    </lineage>
</organism>
<accession>A0A7S3NQR9</accession>
<sequence>MGNSFSNETYCTEDDAVYDNALFVASCRRSLNEYNCQATMLLVRFAFTKKCPNGYNCPFLASEEHGAVYAHDSSISSDTFDTIIVWVHGFRQSLDKVRSVASHLLARVRQSQKKDTAVIAFLWPCHERGYMRARAEADGEAAYRLATLLKQLSMADPSRRIIVVAHSLGCRLACRALQDHDCGRCHHLLLLAAAMDNGALMSPRGEFDHLLFPAGCLIEKPTVAYSRHDDVLRKHFNLGELLSGSSLSTPLGLTGPSADTSIDRFHAIDCSSDVASHHAHAWLLSPSVQLALNSILKHSPIPSSFTANSSVCSLSTRRLKLHENYFALLSPSTTARTNSKDKQAEPSGTILHRQSPSSVLATDTIILDDDGIIGK</sequence>
<dbReference type="InterPro" id="IPR029058">
    <property type="entry name" value="AB_hydrolase_fold"/>
</dbReference>
<evidence type="ECO:0000313" key="1">
    <source>
        <dbReference type="EMBL" id="CAE0373182.1"/>
    </source>
</evidence>
<gene>
    <name evidence="1" type="ORF">ALAG00032_LOCUS13983</name>
</gene>
<dbReference type="AlphaFoldDB" id="A0A7S3NQR9"/>
<dbReference type="SUPFAM" id="SSF53474">
    <property type="entry name" value="alpha/beta-Hydrolases"/>
    <property type="match status" value="1"/>
</dbReference>
<proteinExistence type="predicted"/>
<dbReference type="Pfam" id="PF05990">
    <property type="entry name" value="DUF900"/>
    <property type="match status" value="1"/>
</dbReference>
<protein>
    <recommendedName>
        <fullName evidence="2">GPI inositol-deacylase</fullName>
    </recommendedName>
</protein>
<dbReference type="Gene3D" id="3.40.50.1820">
    <property type="entry name" value="alpha/beta hydrolase"/>
    <property type="match status" value="1"/>
</dbReference>
<evidence type="ECO:0008006" key="2">
    <source>
        <dbReference type="Google" id="ProtNLM"/>
    </source>
</evidence>